<gene>
    <name evidence="3" type="primary">107365665</name>
</gene>
<feature type="domain" description="HMA" evidence="2">
    <location>
        <begin position="1"/>
        <end position="60"/>
    </location>
</feature>
<dbReference type="InterPro" id="IPR036163">
    <property type="entry name" value="HMA_dom_sf"/>
</dbReference>
<dbReference type="KEGG" id="tut:107365665"/>
<dbReference type="eggNOG" id="KOG4656">
    <property type="taxonomic scope" value="Eukaryota"/>
</dbReference>
<dbReference type="PROSITE" id="PS50846">
    <property type="entry name" value="HMA_2"/>
    <property type="match status" value="1"/>
</dbReference>
<evidence type="ECO:0000313" key="4">
    <source>
        <dbReference type="Proteomes" id="UP000015104"/>
    </source>
</evidence>
<protein>
    <recommendedName>
        <fullName evidence="2">HMA domain-containing protein</fullName>
    </recommendedName>
</protein>
<dbReference type="SUPFAM" id="SSF55008">
    <property type="entry name" value="HMA, heavy metal-associated domain"/>
    <property type="match status" value="1"/>
</dbReference>
<evidence type="ECO:0000256" key="1">
    <source>
        <dbReference type="ARBA" id="ARBA00001973"/>
    </source>
</evidence>
<dbReference type="Gene3D" id="2.60.40.200">
    <property type="entry name" value="Superoxide dismutase, copper/zinc binding domain"/>
    <property type="match status" value="1"/>
</dbReference>
<dbReference type="GO" id="GO:0046872">
    <property type="term" value="F:metal ion binding"/>
    <property type="evidence" value="ECO:0007669"/>
    <property type="project" value="InterPro"/>
</dbReference>
<reference evidence="3" key="2">
    <citation type="submission" date="2015-06" db="UniProtKB">
        <authorList>
            <consortium name="EnsemblMetazoa"/>
        </authorList>
    </citation>
    <scope>IDENTIFICATION</scope>
</reference>
<proteinExistence type="predicted"/>
<accession>T1KN63</accession>
<reference evidence="4" key="1">
    <citation type="submission" date="2011-08" db="EMBL/GenBank/DDBJ databases">
        <authorList>
            <person name="Rombauts S."/>
        </authorList>
    </citation>
    <scope>NUCLEOTIDE SEQUENCE</scope>
    <source>
        <strain evidence="4">London</strain>
    </source>
</reference>
<dbReference type="HOGENOM" id="CLU_056632_0_0_1"/>
<dbReference type="InterPro" id="IPR006121">
    <property type="entry name" value="HMA_dom"/>
</dbReference>
<dbReference type="InterPro" id="IPR036423">
    <property type="entry name" value="SOD-like_Cu/Zn_dom_sf"/>
</dbReference>
<dbReference type="OMA" id="HTEPLGG"/>
<dbReference type="Pfam" id="PF00403">
    <property type="entry name" value="HMA"/>
    <property type="match status" value="1"/>
</dbReference>
<dbReference type="Gene3D" id="3.30.70.100">
    <property type="match status" value="1"/>
</dbReference>
<dbReference type="EnsemblMetazoa" id="tetur15g04104.1">
    <property type="protein sequence ID" value="tetur15g04104.1"/>
    <property type="gene ID" value="tetur15g04104"/>
</dbReference>
<organism evidence="3 4">
    <name type="scientific">Tetranychus urticae</name>
    <name type="common">Two-spotted spider mite</name>
    <dbReference type="NCBI Taxonomy" id="32264"/>
    <lineage>
        <taxon>Eukaryota</taxon>
        <taxon>Metazoa</taxon>
        <taxon>Ecdysozoa</taxon>
        <taxon>Arthropoda</taxon>
        <taxon>Chelicerata</taxon>
        <taxon>Arachnida</taxon>
        <taxon>Acari</taxon>
        <taxon>Acariformes</taxon>
        <taxon>Trombidiformes</taxon>
        <taxon>Prostigmata</taxon>
        <taxon>Eleutherengona</taxon>
        <taxon>Raphignathae</taxon>
        <taxon>Tetranychoidea</taxon>
        <taxon>Tetranychidae</taxon>
        <taxon>Tetranychus</taxon>
    </lineage>
</organism>
<sequence length="213" mass="23544">MTCDNCANKIRQALNGLTGITIHSIDVTKQQVLIEVAENAELTIPDLQNQIEDKTGLRTVIKGIGEGLATVSEFNGPDDLIGVIRLAQLSDNRCLVDGVIDHIKLSSETNHCRLDIHEFGDLRNIDNVGPVKVPVLDKVKPIARRCLFRGNFDNCDLSNVIGRSLVIKEQESNRKLSAAIIARVSPIYGNDKKICSCSGKTIWDERDEKRQSI</sequence>
<dbReference type="AlphaFoldDB" id="T1KN63"/>
<comment type="cofactor">
    <cofactor evidence="1">
        <name>Cu(2+)</name>
        <dbReference type="ChEBI" id="CHEBI:29036"/>
    </cofactor>
</comment>
<dbReference type="Proteomes" id="UP000015104">
    <property type="component" value="Unassembled WGS sequence"/>
</dbReference>
<name>T1KN63_TETUR</name>
<dbReference type="SUPFAM" id="SSF49329">
    <property type="entry name" value="Cu,Zn superoxide dismutase-like"/>
    <property type="match status" value="1"/>
</dbReference>
<keyword evidence="4" id="KW-1185">Reference proteome</keyword>
<evidence type="ECO:0000259" key="2">
    <source>
        <dbReference type="PROSITE" id="PS50846"/>
    </source>
</evidence>
<dbReference type="OrthoDB" id="666972at2759"/>
<evidence type="ECO:0000313" key="3">
    <source>
        <dbReference type="EnsemblMetazoa" id="tetur15g04104.1"/>
    </source>
</evidence>
<dbReference type="GO" id="GO:0006801">
    <property type="term" value="P:superoxide metabolic process"/>
    <property type="evidence" value="ECO:0007669"/>
    <property type="project" value="InterPro"/>
</dbReference>
<dbReference type="CDD" id="cd00371">
    <property type="entry name" value="HMA"/>
    <property type="match status" value="1"/>
</dbReference>
<dbReference type="EMBL" id="CAEY01000249">
    <property type="status" value="NOT_ANNOTATED_CDS"/>
    <property type="molecule type" value="Genomic_DNA"/>
</dbReference>
<dbReference type="STRING" id="32264.T1KN63"/>